<keyword evidence="2" id="KW-0521">NADP</keyword>
<proteinExistence type="inferred from homology"/>
<dbReference type="SUPFAM" id="SSF51735">
    <property type="entry name" value="NAD(P)-binding Rossmann-fold domains"/>
    <property type="match status" value="1"/>
</dbReference>
<reference evidence="5" key="1">
    <citation type="journal article" date="2019" name="Int. J. Syst. Evol. Microbiol.">
        <title>The Global Catalogue of Microorganisms (GCM) 10K type strain sequencing project: providing services to taxonomists for standard genome sequencing and annotation.</title>
        <authorList>
            <consortium name="The Broad Institute Genomics Platform"/>
            <consortium name="The Broad Institute Genome Sequencing Center for Infectious Disease"/>
            <person name="Wu L."/>
            <person name="Ma J."/>
        </authorList>
    </citation>
    <scope>NUCLEOTIDE SEQUENCE [LARGE SCALE GENOMIC DNA]</scope>
    <source>
        <strain evidence="5">CGMCC 1.16305</strain>
    </source>
</reference>
<evidence type="ECO:0000256" key="1">
    <source>
        <dbReference type="ARBA" id="ARBA00010944"/>
    </source>
</evidence>
<name>A0ABW2Q089_9BACL</name>
<dbReference type="InterPro" id="IPR029903">
    <property type="entry name" value="RmlD-like-bd"/>
</dbReference>
<comment type="caution">
    <text evidence="4">The sequence shown here is derived from an EMBL/GenBank/DDBJ whole genome shotgun (WGS) entry which is preliminary data.</text>
</comment>
<evidence type="ECO:0000256" key="2">
    <source>
        <dbReference type="RuleBase" id="RU364082"/>
    </source>
</evidence>
<dbReference type="EC" id="1.1.1.133" evidence="2"/>
<dbReference type="PANTHER" id="PTHR10491:SF4">
    <property type="entry name" value="METHIONINE ADENOSYLTRANSFERASE 2 SUBUNIT BETA"/>
    <property type="match status" value="1"/>
</dbReference>
<sequence length="273" mass="30836">MKILVLGAKGMAGHMITSYLKSRQKYTVIASSRDPFETSGVFLDCLDDSNLESFLLKTQPNVVINCVGILNQAAEDHPYEAIKINSLLPQLLAKILDQYGGKLIHLSSDCVFSGKKGNYQETDVPDGVTMYARTKTLGEITSGKHLTIRTSIIGPELKDGIGLFHWFMKQKKEVDGYDQVFWNGVTTLELAKVIETLIQQEATGLYHLVSAERVSKYELLNKIKEIFHKDIIIHRDVTHYSDRTLVNKRTDVNYTAKSYDKMLKELKGWMLSS</sequence>
<dbReference type="InterPro" id="IPR036291">
    <property type="entry name" value="NAD(P)-bd_dom_sf"/>
</dbReference>
<dbReference type="InterPro" id="IPR005913">
    <property type="entry name" value="dTDP_dehydrorham_reduct"/>
</dbReference>
<feature type="domain" description="RmlD-like substrate binding" evidence="3">
    <location>
        <begin position="1"/>
        <end position="229"/>
    </location>
</feature>
<organism evidence="4 5">
    <name type="scientific">Scopulibacillus cellulosilyticus</name>
    <dbReference type="NCBI Taxonomy" id="2665665"/>
    <lineage>
        <taxon>Bacteria</taxon>
        <taxon>Bacillati</taxon>
        <taxon>Bacillota</taxon>
        <taxon>Bacilli</taxon>
        <taxon>Bacillales</taxon>
        <taxon>Sporolactobacillaceae</taxon>
        <taxon>Scopulibacillus</taxon>
    </lineage>
</organism>
<gene>
    <name evidence="4" type="ORF">ACFQRG_15565</name>
</gene>
<dbReference type="EMBL" id="JBHTCO010000020">
    <property type="protein sequence ID" value="MFC7394375.1"/>
    <property type="molecule type" value="Genomic_DNA"/>
</dbReference>
<comment type="pathway">
    <text evidence="2">Carbohydrate biosynthesis; dTDP-L-rhamnose biosynthesis.</text>
</comment>
<dbReference type="Pfam" id="PF04321">
    <property type="entry name" value="RmlD_sub_bind"/>
    <property type="match status" value="1"/>
</dbReference>
<dbReference type="CDD" id="cd05254">
    <property type="entry name" value="dTDP_HR_like_SDR_e"/>
    <property type="match status" value="1"/>
</dbReference>
<keyword evidence="2" id="KW-0560">Oxidoreductase</keyword>
<protein>
    <recommendedName>
        <fullName evidence="2">dTDP-4-dehydrorhamnose reductase</fullName>
        <ecNumber evidence="2">1.1.1.133</ecNumber>
    </recommendedName>
</protein>
<comment type="similarity">
    <text evidence="1 2">Belongs to the dTDP-4-dehydrorhamnose reductase family.</text>
</comment>
<evidence type="ECO:0000313" key="5">
    <source>
        <dbReference type="Proteomes" id="UP001596505"/>
    </source>
</evidence>
<dbReference type="RefSeq" id="WP_380967672.1">
    <property type="nucleotide sequence ID" value="NZ_JBHTCO010000020.1"/>
</dbReference>
<evidence type="ECO:0000259" key="3">
    <source>
        <dbReference type="Pfam" id="PF04321"/>
    </source>
</evidence>
<accession>A0ABW2Q089</accession>
<evidence type="ECO:0000313" key="4">
    <source>
        <dbReference type="EMBL" id="MFC7394375.1"/>
    </source>
</evidence>
<comment type="function">
    <text evidence="2">Catalyzes the reduction of dTDP-6-deoxy-L-lyxo-4-hexulose to yield dTDP-L-rhamnose.</text>
</comment>
<keyword evidence="5" id="KW-1185">Reference proteome</keyword>
<dbReference type="Gene3D" id="3.40.50.720">
    <property type="entry name" value="NAD(P)-binding Rossmann-like Domain"/>
    <property type="match status" value="1"/>
</dbReference>
<dbReference type="PANTHER" id="PTHR10491">
    <property type="entry name" value="DTDP-4-DEHYDRORHAMNOSE REDUCTASE"/>
    <property type="match status" value="1"/>
</dbReference>
<dbReference type="Proteomes" id="UP001596505">
    <property type="component" value="Unassembled WGS sequence"/>
</dbReference>